<protein>
    <submittedName>
        <fullName evidence="2">Uncharacterized protein</fullName>
    </submittedName>
</protein>
<accession>A0A284R8M5</accession>
<reference evidence="3" key="1">
    <citation type="journal article" date="2017" name="Nat. Ecol. Evol.">
        <title>Genome expansion and lineage-specific genetic innovations in the forest pathogenic fungi Armillaria.</title>
        <authorList>
            <person name="Sipos G."/>
            <person name="Prasanna A.N."/>
            <person name="Walter M.C."/>
            <person name="O'Connor E."/>
            <person name="Balint B."/>
            <person name="Krizsan K."/>
            <person name="Kiss B."/>
            <person name="Hess J."/>
            <person name="Varga T."/>
            <person name="Slot J."/>
            <person name="Riley R."/>
            <person name="Boka B."/>
            <person name="Rigling D."/>
            <person name="Barry K."/>
            <person name="Lee J."/>
            <person name="Mihaltcheva S."/>
            <person name="LaButti K."/>
            <person name="Lipzen A."/>
            <person name="Waldron R."/>
            <person name="Moloney N.M."/>
            <person name="Sperisen C."/>
            <person name="Kredics L."/>
            <person name="Vagvoelgyi C."/>
            <person name="Patrignani A."/>
            <person name="Fitzpatrick D."/>
            <person name="Nagy I."/>
            <person name="Doyle S."/>
            <person name="Anderson J.B."/>
            <person name="Grigoriev I.V."/>
            <person name="Gueldener U."/>
            <person name="Muensterkoetter M."/>
            <person name="Nagy L.G."/>
        </authorList>
    </citation>
    <scope>NUCLEOTIDE SEQUENCE [LARGE SCALE GENOMIC DNA]</scope>
    <source>
        <strain evidence="3">C18/9</strain>
    </source>
</reference>
<feature type="compositionally biased region" description="Low complexity" evidence="1">
    <location>
        <begin position="46"/>
        <end position="58"/>
    </location>
</feature>
<name>A0A284R8M5_ARMOS</name>
<feature type="region of interest" description="Disordered" evidence="1">
    <location>
        <begin position="38"/>
        <end position="59"/>
    </location>
</feature>
<evidence type="ECO:0000256" key="1">
    <source>
        <dbReference type="SAM" id="MobiDB-lite"/>
    </source>
</evidence>
<proteinExistence type="predicted"/>
<evidence type="ECO:0000313" key="3">
    <source>
        <dbReference type="Proteomes" id="UP000219338"/>
    </source>
</evidence>
<dbReference type="OrthoDB" id="10498402at2759"/>
<sequence>MLQSSKNLMLEFLACLIAAKGMPADRSSALILLNAEEKESGKGHRPPLQLRPSSPQSLEAPYRDPTILYAICKATTSLNASLERRSRQANELSPEYCWLMAFPTVKGLHELGFGNIERQGVFLHRVEDPSSSVEPSTKVPGATDFQGTEPAALTRFPTLAMVVAEREARKALENPGHVD</sequence>
<dbReference type="EMBL" id="FUEG01000005">
    <property type="protein sequence ID" value="SJL05045.1"/>
    <property type="molecule type" value="Genomic_DNA"/>
</dbReference>
<dbReference type="Proteomes" id="UP000219338">
    <property type="component" value="Unassembled WGS sequence"/>
</dbReference>
<dbReference type="AlphaFoldDB" id="A0A284R8M5"/>
<keyword evidence="3" id="KW-1185">Reference proteome</keyword>
<organism evidence="2 3">
    <name type="scientific">Armillaria ostoyae</name>
    <name type="common">Armillaria root rot fungus</name>
    <dbReference type="NCBI Taxonomy" id="47428"/>
    <lineage>
        <taxon>Eukaryota</taxon>
        <taxon>Fungi</taxon>
        <taxon>Dikarya</taxon>
        <taxon>Basidiomycota</taxon>
        <taxon>Agaricomycotina</taxon>
        <taxon>Agaricomycetes</taxon>
        <taxon>Agaricomycetidae</taxon>
        <taxon>Agaricales</taxon>
        <taxon>Marasmiineae</taxon>
        <taxon>Physalacriaceae</taxon>
        <taxon>Armillaria</taxon>
    </lineage>
</organism>
<gene>
    <name evidence="2" type="ORF">ARMOST_08417</name>
</gene>
<evidence type="ECO:0000313" key="2">
    <source>
        <dbReference type="EMBL" id="SJL05045.1"/>
    </source>
</evidence>
<feature type="region of interest" description="Disordered" evidence="1">
    <location>
        <begin position="128"/>
        <end position="147"/>
    </location>
</feature>